<name>A0A2H0TC87_9BACT</name>
<comment type="caution">
    <text evidence="2">The sequence shown here is derived from an EMBL/GenBank/DDBJ whole genome shotgun (WGS) entry which is preliminary data.</text>
</comment>
<protein>
    <recommendedName>
        <fullName evidence="1">Phosphoribulokinase/uridine kinase domain-containing protein</fullName>
    </recommendedName>
</protein>
<evidence type="ECO:0000259" key="1">
    <source>
        <dbReference type="Pfam" id="PF00485"/>
    </source>
</evidence>
<proteinExistence type="predicted"/>
<dbReference type="EMBL" id="PFCQ01000001">
    <property type="protein sequence ID" value="PIR68628.1"/>
    <property type="molecule type" value="Genomic_DNA"/>
</dbReference>
<dbReference type="PANTHER" id="PTHR10285">
    <property type="entry name" value="URIDINE KINASE"/>
    <property type="match status" value="1"/>
</dbReference>
<dbReference type="GO" id="GO:0005524">
    <property type="term" value="F:ATP binding"/>
    <property type="evidence" value="ECO:0007669"/>
    <property type="project" value="InterPro"/>
</dbReference>
<dbReference type="InterPro" id="IPR006083">
    <property type="entry name" value="PRK/URK"/>
</dbReference>
<feature type="domain" description="Phosphoribulokinase/uridine kinase" evidence="1">
    <location>
        <begin position="5"/>
        <end position="145"/>
    </location>
</feature>
<dbReference type="Proteomes" id="UP000230094">
    <property type="component" value="Unassembled WGS sequence"/>
</dbReference>
<dbReference type="GO" id="GO:0016301">
    <property type="term" value="F:kinase activity"/>
    <property type="evidence" value="ECO:0007669"/>
    <property type="project" value="InterPro"/>
</dbReference>
<dbReference type="InterPro" id="IPR027417">
    <property type="entry name" value="P-loop_NTPase"/>
</dbReference>
<organism evidence="2 3">
    <name type="scientific">Candidatus Nomurabacteria bacterium CG10_big_fil_rev_8_21_14_0_10_35_16</name>
    <dbReference type="NCBI Taxonomy" id="1974731"/>
    <lineage>
        <taxon>Bacteria</taxon>
        <taxon>Candidatus Nomuraibacteriota</taxon>
    </lineage>
</organism>
<accession>A0A2H0TC87</accession>
<evidence type="ECO:0000313" key="3">
    <source>
        <dbReference type="Proteomes" id="UP000230094"/>
    </source>
</evidence>
<dbReference type="Pfam" id="PF00485">
    <property type="entry name" value="PRK"/>
    <property type="match status" value="1"/>
</dbReference>
<dbReference type="SUPFAM" id="SSF52540">
    <property type="entry name" value="P-loop containing nucleoside triphosphate hydrolases"/>
    <property type="match status" value="1"/>
</dbReference>
<evidence type="ECO:0000313" key="2">
    <source>
        <dbReference type="EMBL" id="PIR68628.1"/>
    </source>
</evidence>
<reference evidence="3" key="1">
    <citation type="submission" date="2017-09" db="EMBL/GenBank/DDBJ databases">
        <title>Depth-based differentiation of microbial function through sediment-hosted aquifers and enrichment of novel symbionts in the deep terrestrial subsurface.</title>
        <authorList>
            <person name="Probst A.J."/>
            <person name="Ladd B."/>
            <person name="Jarett J.K."/>
            <person name="Geller-Mcgrath D.E."/>
            <person name="Sieber C.M.K."/>
            <person name="Emerson J.B."/>
            <person name="Anantharaman K."/>
            <person name="Thomas B.C."/>
            <person name="Malmstrom R."/>
            <person name="Stieglmeier M."/>
            <person name="Klingl A."/>
            <person name="Woyke T."/>
            <person name="Ryan C.M."/>
            <person name="Banfield J.F."/>
        </authorList>
    </citation>
    <scope>NUCLEOTIDE SEQUENCE [LARGE SCALE GENOMIC DNA]</scope>
</reference>
<dbReference type="AlphaFoldDB" id="A0A2H0TC87"/>
<dbReference type="PRINTS" id="PR00988">
    <property type="entry name" value="URIDINKINASE"/>
</dbReference>
<gene>
    <name evidence="2" type="ORF">COU49_00170</name>
</gene>
<sequence>MKIKFIGITGGSGAGKSTLCDALISKYPEKIEAIRLDDYFKPKDEQPKIDNIINYDHPDSLYFDKLANDLKELSKGNSVIINTRNTHLNPNYEKTKEKIPFKFNPKPIILVEGFLILSNEKIRGMLDKSIYLDIKHDARWARRVHFKNEEYEKKVIIPMHNQHIEPTKKYASHIIDVTNLSKELVLEKVEKIINI</sequence>
<dbReference type="Gene3D" id="3.40.50.300">
    <property type="entry name" value="P-loop containing nucleotide triphosphate hydrolases"/>
    <property type="match status" value="1"/>
</dbReference>